<dbReference type="KEGG" id="oar:OA238_c28010"/>
<dbReference type="EMBL" id="CP003742">
    <property type="protein sequence ID" value="AGI72826.1"/>
    <property type="molecule type" value="Genomic_DNA"/>
</dbReference>
<dbReference type="HOGENOM" id="CLU_073302_0_0_5"/>
<feature type="transmembrane region" description="Helical" evidence="1">
    <location>
        <begin position="42"/>
        <end position="59"/>
    </location>
</feature>
<dbReference type="AlphaFoldDB" id="M9RQV8"/>
<keyword evidence="1" id="KW-0812">Transmembrane</keyword>
<keyword evidence="1" id="KW-1133">Transmembrane helix</keyword>
<keyword evidence="1" id="KW-0472">Membrane</keyword>
<sequence>MPLRDKRGGKLREGKMSNSESFIDEVTEEVRKDKLFGYMRKYGWIAVLAVLLIVGGTAYSEFRKAQTTGAAQAVGDEILAALEIDDDEGRAAALQAIDVSGPAAAITGLLTAANLTETDDIAGAVGALEAVALDADAPQVYRDLAVLKSVMVQGDTLSIEDRRALLAGLAMAGGPFRVLAQEQLALISVEAGDIETAVTQFVALAQDAEATRGLRERAFSMIVALGGDIEALVGDIAATDAQDN</sequence>
<accession>M9RQV8</accession>
<evidence type="ECO:0000313" key="2">
    <source>
        <dbReference type="EMBL" id="AGI72826.1"/>
    </source>
</evidence>
<evidence type="ECO:0008006" key="4">
    <source>
        <dbReference type="Google" id="ProtNLM"/>
    </source>
</evidence>
<dbReference type="STRING" id="391616.OA238_c28010"/>
<dbReference type="eggNOG" id="COG4649">
    <property type="taxonomic scope" value="Bacteria"/>
</dbReference>
<reference evidence="2 3" key="1">
    <citation type="journal article" date="2013" name="PLoS ONE">
        <title>Poles Apart: Arctic and Antarctic Octadecabacter strains Share High Genome Plasticity and a New Type of Xanthorhodopsin.</title>
        <authorList>
            <person name="Vollmers J."/>
            <person name="Voget S."/>
            <person name="Dietrich S."/>
            <person name="Gollnow K."/>
            <person name="Smits M."/>
            <person name="Meyer K."/>
            <person name="Brinkhoff T."/>
            <person name="Simon M."/>
            <person name="Daniel R."/>
        </authorList>
    </citation>
    <scope>NUCLEOTIDE SEQUENCE [LARGE SCALE GENOMIC DNA]</scope>
    <source>
        <strain evidence="2 3">238</strain>
    </source>
</reference>
<evidence type="ECO:0000313" key="3">
    <source>
        <dbReference type="Proteomes" id="UP000004688"/>
    </source>
</evidence>
<gene>
    <name evidence="2" type="ORF">OA238_c28010</name>
</gene>
<proteinExistence type="predicted"/>
<evidence type="ECO:0000256" key="1">
    <source>
        <dbReference type="SAM" id="Phobius"/>
    </source>
</evidence>
<organism evidence="2 3">
    <name type="scientific">Octadecabacter arcticus 238</name>
    <dbReference type="NCBI Taxonomy" id="391616"/>
    <lineage>
        <taxon>Bacteria</taxon>
        <taxon>Pseudomonadati</taxon>
        <taxon>Pseudomonadota</taxon>
        <taxon>Alphaproteobacteria</taxon>
        <taxon>Rhodobacterales</taxon>
        <taxon>Roseobacteraceae</taxon>
        <taxon>Octadecabacter</taxon>
    </lineage>
</organism>
<dbReference type="Proteomes" id="UP000004688">
    <property type="component" value="Chromosome"/>
</dbReference>
<name>M9RQV8_9RHOB</name>
<keyword evidence="3" id="KW-1185">Reference proteome</keyword>
<protein>
    <recommendedName>
        <fullName evidence="4">Tetratricopeptide repeat-like domain-containing protein</fullName>
    </recommendedName>
</protein>